<gene>
    <name evidence="2" type="primary">8229643</name>
    <name evidence="1" type="ORF">Phum_PHUM289680</name>
</gene>
<dbReference type="VEuPathDB" id="VectorBase:PHUM289680"/>
<dbReference type="GeneID" id="8229643"/>
<evidence type="ECO:0000313" key="1">
    <source>
        <dbReference type="EMBL" id="EEB14272.1"/>
    </source>
</evidence>
<dbReference type="GO" id="GO:0006364">
    <property type="term" value="P:rRNA processing"/>
    <property type="evidence" value="ECO:0007669"/>
    <property type="project" value="InterPro"/>
</dbReference>
<reference evidence="1" key="1">
    <citation type="submission" date="2007-04" db="EMBL/GenBank/DDBJ databases">
        <title>Annotation of Pediculus humanus corporis strain USDA.</title>
        <authorList>
            <person name="Kirkness E."/>
            <person name="Hannick L."/>
            <person name="Hass B."/>
            <person name="Bruggner R."/>
            <person name="Lawson D."/>
            <person name="Bidwell S."/>
            <person name="Joardar V."/>
            <person name="Caler E."/>
            <person name="Walenz B."/>
            <person name="Inman J."/>
            <person name="Schobel S."/>
            <person name="Galinsky K."/>
            <person name="Amedeo P."/>
            <person name="Strausberg R."/>
        </authorList>
    </citation>
    <scope>NUCLEOTIDE SEQUENCE</scope>
    <source>
        <strain evidence="1">USDA</strain>
    </source>
</reference>
<dbReference type="eggNOG" id="KOG4700">
    <property type="taxonomic scope" value="Eukaryota"/>
</dbReference>
<dbReference type="EnsemblMetazoa" id="PHUM289680-RA">
    <property type="protein sequence ID" value="PHUM289680-PA"/>
    <property type="gene ID" value="PHUM289680"/>
</dbReference>
<protein>
    <submittedName>
        <fullName evidence="1 2">Ribosome-binding factor A, putative</fullName>
    </submittedName>
</protein>
<evidence type="ECO:0000313" key="2">
    <source>
        <dbReference type="EnsemblMetazoa" id="PHUM289680-PA"/>
    </source>
</evidence>
<evidence type="ECO:0000313" key="3">
    <source>
        <dbReference type="Proteomes" id="UP000009046"/>
    </source>
</evidence>
<dbReference type="CTD" id="8229643"/>
<dbReference type="KEGG" id="phu:Phum_PHUM289680"/>
<dbReference type="InterPro" id="IPR015946">
    <property type="entry name" value="KH_dom-like_a/b"/>
</dbReference>
<sequence length="216" mass="24545">MSYPMKGNFRVKKIWNNFNNRQAKIFQKLMVKDKTKGLKNVNNSNQSVKIGNLSMEDSKIPSKRVSVLNKTFMQNISAIMTSGNHSSKLLGLGIEITKVQISNNFKFASIYWTSPKKNHEITATILENAANELTHEIVASRIMGKCPKIQFVRDTYFENMMNVNTILDNLKINETIENTAEVKAVKSPPAEFPKMRHNVLGLDHAAYTQRIQAIRS</sequence>
<dbReference type="RefSeq" id="XP_002427010.1">
    <property type="nucleotide sequence ID" value="XM_002426965.1"/>
</dbReference>
<dbReference type="Pfam" id="PF02033">
    <property type="entry name" value="RBFA"/>
    <property type="match status" value="1"/>
</dbReference>
<keyword evidence="3" id="KW-1185">Reference proteome</keyword>
<dbReference type="Proteomes" id="UP000009046">
    <property type="component" value="Unassembled WGS sequence"/>
</dbReference>
<dbReference type="InterPro" id="IPR023799">
    <property type="entry name" value="RbfA_dom_sf"/>
</dbReference>
<dbReference type="EMBL" id="DS235274">
    <property type="protein sequence ID" value="EEB14272.1"/>
    <property type="molecule type" value="Genomic_DNA"/>
</dbReference>
<dbReference type="OMA" id="EWPEMRQ"/>
<reference evidence="2" key="3">
    <citation type="submission" date="2021-02" db="UniProtKB">
        <authorList>
            <consortium name="EnsemblMetazoa"/>
        </authorList>
    </citation>
    <scope>IDENTIFICATION</scope>
    <source>
        <strain evidence="2">USDA</strain>
    </source>
</reference>
<dbReference type="InterPro" id="IPR000238">
    <property type="entry name" value="RbfA"/>
</dbReference>
<dbReference type="SUPFAM" id="SSF89919">
    <property type="entry name" value="Ribosome-binding factor A, RbfA"/>
    <property type="match status" value="1"/>
</dbReference>
<dbReference type="InParanoid" id="E0VLL6"/>
<proteinExistence type="predicted"/>
<dbReference type="FunCoup" id="E0VLL6">
    <property type="interactions" value="461"/>
</dbReference>
<dbReference type="InterPro" id="IPR039212">
    <property type="entry name" value="RBFA_mitochondrial"/>
</dbReference>
<organism>
    <name type="scientific">Pediculus humanus subsp. corporis</name>
    <name type="common">Body louse</name>
    <dbReference type="NCBI Taxonomy" id="121224"/>
    <lineage>
        <taxon>Eukaryota</taxon>
        <taxon>Metazoa</taxon>
        <taxon>Ecdysozoa</taxon>
        <taxon>Arthropoda</taxon>
        <taxon>Hexapoda</taxon>
        <taxon>Insecta</taxon>
        <taxon>Pterygota</taxon>
        <taxon>Neoptera</taxon>
        <taxon>Paraneoptera</taxon>
        <taxon>Psocodea</taxon>
        <taxon>Troctomorpha</taxon>
        <taxon>Phthiraptera</taxon>
        <taxon>Anoplura</taxon>
        <taxon>Pediculidae</taxon>
        <taxon>Pediculus</taxon>
    </lineage>
</organism>
<dbReference type="STRING" id="121224.E0VLL6"/>
<dbReference type="PANTHER" id="PTHR14725">
    <property type="entry name" value="RIBOSOME-BINDING FACTOR A, MITOCHONDRIAL-RELATED"/>
    <property type="match status" value="1"/>
</dbReference>
<dbReference type="AlphaFoldDB" id="E0VLL6"/>
<accession>E0VLL6</accession>
<dbReference type="OrthoDB" id="418445at2759"/>
<name>E0VLL6_PEDHC</name>
<dbReference type="HOGENOM" id="CLU_066501_1_0_1"/>
<dbReference type="PANTHER" id="PTHR14725:SF0">
    <property type="entry name" value="RIBOSOME-BINDING FACTOR A, MITOCHONDRIAL-RELATED"/>
    <property type="match status" value="1"/>
</dbReference>
<dbReference type="EMBL" id="AAZO01003363">
    <property type="status" value="NOT_ANNOTATED_CDS"/>
    <property type="molecule type" value="Genomic_DNA"/>
</dbReference>
<reference evidence="1" key="2">
    <citation type="submission" date="2007-04" db="EMBL/GenBank/DDBJ databases">
        <title>The genome of the human body louse.</title>
        <authorList>
            <consortium name="The Human Body Louse Genome Consortium"/>
            <person name="Kirkness E."/>
            <person name="Walenz B."/>
            <person name="Hass B."/>
            <person name="Bruggner R."/>
            <person name="Strausberg R."/>
        </authorList>
    </citation>
    <scope>NUCLEOTIDE SEQUENCE</scope>
    <source>
        <strain evidence="1">USDA</strain>
    </source>
</reference>
<dbReference type="Gene3D" id="3.30.300.20">
    <property type="match status" value="1"/>
</dbReference>